<dbReference type="AlphaFoldDB" id="A0A024TSL4"/>
<evidence type="ECO:0000259" key="5">
    <source>
        <dbReference type="PROSITE" id="PS51444"/>
    </source>
</evidence>
<dbReference type="InterPro" id="IPR019309">
    <property type="entry name" value="WASHC3"/>
</dbReference>
<evidence type="ECO:0000256" key="2">
    <source>
        <dbReference type="SAM" id="Coils"/>
    </source>
</evidence>
<dbReference type="GeneID" id="20086874"/>
<feature type="compositionally biased region" description="Polar residues" evidence="3">
    <location>
        <begin position="38"/>
        <end position="52"/>
    </location>
</feature>
<dbReference type="InterPro" id="IPR042201">
    <property type="entry name" value="FH2_Formin_sf"/>
</dbReference>
<dbReference type="InterPro" id="IPR010472">
    <property type="entry name" value="FH3_dom"/>
</dbReference>
<dbReference type="GO" id="GO:0005829">
    <property type="term" value="C:cytosol"/>
    <property type="evidence" value="ECO:0007669"/>
    <property type="project" value="TreeGrafter"/>
</dbReference>
<proteinExistence type="inferred from homology"/>
<comment type="similarity">
    <text evidence="1">Belongs to the formin homology family.</text>
</comment>
<evidence type="ECO:0000259" key="4">
    <source>
        <dbReference type="PROSITE" id="PS51232"/>
    </source>
</evidence>
<dbReference type="InterPro" id="IPR011989">
    <property type="entry name" value="ARM-like"/>
</dbReference>
<dbReference type="SMART" id="SM00498">
    <property type="entry name" value="FH2"/>
    <property type="match status" value="1"/>
</dbReference>
<dbReference type="InterPro" id="IPR043592">
    <property type="entry name" value="FMNL_animal"/>
</dbReference>
<dbReference type="OrthoDB" id="1668162at2759"/>
<dbReference type="InterPro" id="IPR014768">
    <property type="entry name" value="GBD/FH3_dom"/>
</dbReference>
<dbReference type="SUPFAM" id="SSF101447">
    <property type="entry name" value="Formin homology 2 domain (FH2 domain)"/>
    <property type="match status" value="1"/>
</dbReference>
<feature type="compositionally biased region" description="Low complexity" evidence="3">
    <location>
        <begin position="651"/>
        <end position="672"/>
    </location>
</feature>
<dbReference type="eggNOG" id="KOG1922">
    <property type="taxonomic scope" value="Eukaryota"/>
</dbReference>
<feature type="compositionally biased region" description="Basic residues" evidence="3">
    <location>
        <begin position="16"/>
        <end position="37"/>
    </location>
</feature>
<dbReference type="Pfam" id="PF02181">
    <property type="entry name" value="FH2"/>
    <property type="match status" value="1"/>
</dbReference>
<reference evidence="6" key="1">
    <citation type="submission" date="2013-12" db="EMBL/GenBank/DDBJ databases">
        <title>The Genome Sequence of Aphanomyces invadans NJM9701.</title>
        <authorList>
            <consortium name="The Broad Institute Genomics Platform"/>
            <person name="Russ C."/>
            <person name="Tyler B."/>
            <person name="van West P."/>
            <person name="Dieguez-Uribeondo J."/>
            <person name="Young S.K."/>
            <person name="Zeng Q."/>
            <person name="Gargeya S."/>
            <person name="Fitzgerald M."/>
            <person name="Abouelleil A."/>
            <person name="Alvarado L."/>
            <person name="Chapman S.B."/>
            <person name="Gainer-Dewar J."/>
            <person name="Goldberg J."/>
            <person name="Griggs A."/>
            <person name="Gujja S."/>
            <person name="Hansen M."/>
            <person name="Howarth C."/>
            <person name="Imamovic A."/>
            <person name="Ireland A."/>
            <person name="Larimer J."/>
            <person name="McCowan C."/>
            <person name="Murphy C."/>
            <person name="Pearson M."/>
            <person name="Poon T.W."/>
            <person name="Priest M."/>
            <person name="Roberts A."/>
            <person name="Saif S."/>
            <person name="Shea T."/>
            <person name="Sykes S."/>
            <person name="Wortman J."/>
            <person name="Nusbaum C."/>
            <person name="Birren B."/>
        </authorList>
    </citation>
    <scope>NUCLEOTIDE SEQUENCE [LARGE SCALE GENOMIC DNA]</scope>
    <source>
        <strain evidence="6">NJM9701</strain>
    </source>
</reference>
<dbReference type="Gene3D" id="1.25.10.10">
    <property type="entry name" value="Leucine-rich Repeat Variant"/>
    <property type="match status" value="1"/>
</dbReference>
<dbReference type="PROSITE" id="PS51444">
    <property type="entry name" value="FH2"/>
    <property type="match status" value="1"/>
</dbReference>
<protein>
    <recommendedName>
        <fullName evidence="7">FH2 domain-containing protein</fullName>
    </recommendedName>
</protein>
<organism evidence="6">
    <name type="scientific">Aphanomyces invadans</name>
    <dbReference type="NCBI Taxonomy" id="157072"/>
    <lineage>
        <taxon>Eukaryota</taxon>
        <taxon>Sar</taxon>
        <taxon>Stramenopiles</taxon>
        <taxon>Oomycota</taxon>
        <taxon>Saprolegniomycetes</taxon>
        <taxon>Saprolegniales</taxon>
        <taxon>Verrucalvaceae</taxon>
        <taxon>Aphanomyces</taxon>
    </lineage>
</organism>
<dbReference type="SMART" id="SM01140">
    <property type="entry name" value="Drf_GBD"/>
    <property type="match status" value="1"/>
</dbReference>
<dbReference type="PANTHER" id="PTHR45857">
    <property type="entry name" value="FORMIN-LIKE PROTEIN"/>
    <property type="match status" value="1"/>
</dbReference>
<dbReference type="EMBL" id="KI913974">
    <property type="protein sequence ID" value="ETV96974.1"/>
    <property type="molecule type" value="Genomic_DNA"/>
</dbReference>
<dbReference type="PROSITE" id="PS51232">
    <property type="entry name" value="GBD_FH3"/>
    <property type="match status" value="1"/>
</dbReference>
<dbReference type="GO" id="GO:0008360">
    <property type="term" value="P:regulation of cell shape"/>
    <property type="evidence" value="ECO:0007669"/>
    <property type="project" value="TreeGrafter"/>
</dbReference>
<sequence length="1219" mass="133885">MAPTTTGAGTDDQVKKKTKSISHKLSRALGLKSRKTKSNNSTPQEPANSAMPTNELEIERLFSEAVENMALPKAATDRMRTLPLSQKWQIIQDWMAKQNSKSHHSERTQPVYWVHKLQDAVCEDVTTLTNDDARQLHVLMRGCDKDWLTEFHKEDGVVALTEWMAAVASENHTTLLHDAMRCLKCLMNNHHGMQLLLQEPEAIEVLVLCLDFDTPDRRDITLMTLEMLSLMCWFSETGHSAVLHAMERYRRANHERSRYWSVVECIKDGESLELQAACLTFINTLVSTCSALDDRVDVRNDFLAMDLLVVCHAIEAQYDALEPTPTTTTYGAWGQGDAEKAAAKSFFKQVEVFEGLMHSDMQDTIAHGLDLANVDAVVDRLKQRAKAHGWSDRLLHALLALLVIPGEISIGEKMWDMAEEALIQITSCHTYKDLSTKRVTFAAVKSALKQIEDLEHAKAHNERLKAEVAQLRGKLIVLQAQPISAEQEATLAKIDDSHTLTQELQAALAKVSALESQVAKLQQDGVDSSAPGTDLKRISSLAPVEPPATKAPVAAPMDPRLEKYARLVKMGMPKEQVAMKMKAEGMDIRDLDDVKTAGGGPPSTEEKSMVLSESDADPAYEKFARLLKMGMPVEQVQLKAKAEGLDPSKLAQPSQAQHPPTSSSSSTGPTPDAKYDKFVKLLKMGMPKDQVKLKAQAEGLDPSVLDTILAASSCGSTGSAADAPPPVLQFTGAAKVSSSGKPLVSSPAPVPSKLPPKKAIVPTTKLRGLYWTALPDAAVEGSIWEKMDESKLGLDLSGTLDKEFGQDSNSRTDSMSTLPPQAAAIKPKVVHLVDPKRQQNCSIALSRFRMTPLALKQAILTLDDSVLTFERVQILESLVPTPEEVELVKGYEGDPAILGDTEKFFVAVLDIPRLAQRLRAVHTTWIHRSREDDVRAKAMVLEKAVSELTSSHHTVAVLEIILAVGNYLNGGTSRGGVWGFKLDILPKLAQVKATTSSAKSLLHVIADLVVAKAPHASAFYDSLPSMEAAAAISLTQLQTDLRGIEAAVAVVQQELTLQRDPFRSKMQPFVTTAQADCAAIKQLLSRLDGQFQRAIRSFGVDKPSDGDMAQWFFGLWSDFCKAYKQAVAENDQRRKDALKAAMKPKQHRLSADLPEDDDLFNQFSESLEGDARDIVAKLRKRHQGGGSAKEQQAPAKSAVLQSELSLKLARRRESVRHKK</sequence>
<dbReference type="InterPro" id="IPR010473">
    <property type="entry name" value="GTPase-bd"/>
</dbReference>
<dbReference type="STRING" id="157072.A0A024TSL4"/>
<dbReference type="GO" id="GO:0071203">
    <property type="term" value="C:WASH complex"/>
    <property type="evidence" value="ECO:0007669"/>
    <property type="project" value="InterPro"/>
</dbReference>
<dbReference type="RefSeq" id="XP_008874220.1">
    <property type="nucleotide sequence ID" value="XM_008875998.1"/>
</dbReference>
<gene>
    <name evidence="6" type="ORF">H310_09824</name>
</gene>
<dbReference type="SMART" id="SM01139">
    <property type="entry name" value="Drf_FH3"/>
    <property type="match status" value="1"/>
</dbReference>
<dbReference type="SUPFAM" id="SSF48371">
    <property type="entry name" value="ARM repeat"/>
    <property type="match status" value="1"/>
</dbReference>
<dbReference type="GO" id="GO:0030866">
    <property type="term" value="P:cortical actin cytoskeleton organization"/>
    <property type="evidence" value="ECO:0007669"/>
    <property type="project" value="TreeGrafter"/>
</dbReference>
<dbReference type="PANTHER" id="PTHR45857:SF4">
    <property type="entry name" value="FORMIN-LIKE PROTEIN"/>
    <property type="match status" value="1"/>
</dbReference>
<dbReference type="GO" id="GO:0051015">
    <property type="term" value="F:actin filament binding"/>
    <property type="evidence" value="ECO:0007669"/>
    <property type="project" value="TreeGrafter"/>
</dbReference>
<dbReference type="GO" id="GO:0031267">
    <property type="term" value="F:small GTPase binding"/>
    <property type="evidence" value="ECO:0007669"/>
    <property type="project" value="InterPro"/>
</dbReference>
<dbReference type="InterPro" id="IPR015425">
    <property type="entry name" value="FH2_Formin"/>
</dbReference>
<dbReference type="Pfam" id="PF10152">
    <property type="entry name" value="CCDC53"/>
    <property type="match status" value="3"/>
</dbReference>
<feature type="domain" description="FH2" evidence="5">
    <location>
        <begin position="756"/>
        <end position="1149"/>
    </location>
</feature>
<dbReference type="InterPro" id="IPR016024">
    <property type="entry name" value="ARM-type_fold"/>
</dbReference>
<dbReference type="VEuPathDB" id="FungiDB:H310_09824"/>
<feature type="domain" description="GBD/FH3" evidence="4">
    <location>
        <begin position="50"/>
        <end position="433"/>
    </location>
</feature>
<evidence type="ECO:0008006" key="7">
    <source>
        <dbReference type="Google" id="ProtNLM"/>
    </source>
</evidence>
<evidence type="ECO:0000256" key="1">
    <source>
        <dbReference type="ARBA" id="ARBA00023449"/>
    </source>
</evidence>
<feature type="region of interest" description="Disordered" evidence="3">
    <location>
        <begin position="648"/>
        <end position="673"/>
    </location>
</feature>
<accession>A0A024TSL4</accession>
<name>A0A024TSL4_9STRA</name>
<dbReference type="Pfam" id="PF06367">
    <property type="entry name" value="Drf_FH3"/>
    <property type="match status" value="1"/>
</dbReference>
<dbReference type="GO" id="GO:0016477">
    <property type="term" value="P:cell migration"/>
    <property type="evidence" value="ECO:0007669"/>
    <property type="project" value="TreeGrafter"/>
</dbReference>
<evidence type="ECO:0000256" key="3">
    <source>
        <dbReference type="SAM" id="MobiDB-lite"/>
    </source>
</evidence>
<dbReference type="Gene3D" id="1.20.58.2220">
    <property type="entry name" value="Formin, FH2 domain"/>
    <property type="match status" value="1"/>
</dbReference>
<feature type="region of interest" description="Disordered" evidence="3">
    <location>
        <begin position="1180"/>
        <end position="1199"/>
    </location>
</feature>
<keyword evidence="2" id="KW-0175">Coiled coil</keyword>
<evidence type="ECO:0000313" key="6">
    <source>
        <dbReference type="EMBL" id="ETV96974.1"/>
    </source>
</evidence>
<dbReference type="Gene3D" id="1.10.238.150">
    <property type="entry name" value="Formin, FH3 diaphanous domain"/>
    <property type="match status" value="1"/>
</dbReference>
<feature type="coiled-coil region" evidence="2">
    <location>
        <begin position="447"/>
        <end position="524"/>
    </location>
</feature>
<dbReference type="Pfam" id="PF06371">
    <property type="entry name" value="Drf_GBD"/>
    <property type="match status" value="1"/>
</dbReference>
<feature type="region of interest" description="Disordered" evidence="3">
    <location>
        <begin position="590"/>
        <end position="614"/>
    </location>
</feature>
<feature type="region of interest" description="Disordered" evidence="3">
    <location>
        <begin position="1"/>
        <end position="54"/>
    </location>
</feature>